<dbReference type="GO" id="GO:0005875">
    <property type="term" value="C:microtubule associated complex"/>
    <property type="evidence" value="ECO:0007669"/>
    <property type="project" value="TreeGrafter"/>
</dbReference>
<evidence type="ECO:0000256" key="3">
    <source>
        <dbReference type="ARBA" id="ARBA00022741"/>
    </source>
</evidence>
<dbReference type="GO" id="GO:0008017">
    <property type="term" value="F:microtubule binding"/>
    <property type="evidence" value="ECO:0007669"/>
    <property type="project" value="InterPro"/>
</dbReference>
<keyword evidence="4 7" id="KW-0067">ATP-binding</keyword>
<evidence type="ECO:0000256" key="4">
    <source>
        <dbReference type="ARBA" id="ARBA00022840"/>
    </source>
</evidence>
<dbReference type="Proteomes" id="UP000054359">
    <property type="component" value="Unassembled WGS sequence"/>
</dbReference>
<comment type="subcellular location">
    <subcellularLocation>
        <location evidence="1">Cytoplasm</location>
        <location evidence="1">Cytoskeleton</location>
    </subcellularLocation>
</comment>
<dbReference type="GO" id="GO:0007052">
    <property type="term" value="P:mitotic spindle organization"/>
    <property type="evidence" value="ECO:0007669"/>
    <property type="project" value="TreeGrafter"/>
</dbReference>
<feature type="domain" description="Kinesin motor" evidence="8">
    <location>
        <begin position="5"/>
        <end position="109"/>
    </location>
</feature>
<name>A0A087TVP1_STEMI</name>
<dbReference type="PROSITE" id="PS50067">
    <property type="entry name" value="KINESIN_MOTOR_2"/>
    <property type="match status" value="1"/>
</dbReference>
<dbReference type="EMBL" id="KK116956">
    <property type="protein sequence ID" value="KFM69180.1"/>
    <property type="molecule type" value="Genomic_DNA"/>
</dbReference>
<evidence type="ECO:0000256" key="5">
    <source>
        <dbReference type="ARBA" id="ARBA00023054"/>
    </source>
</evidence>
<dbReference type="Pfam" id="PF00225">
    <property type="entry name" value="Kinesin"/>
    <property type="match status" value="1"/>
</dbReference>
<protein>
    <submittedName>
        <fullName evidence="9">Chromosome-associated kinesin KIF4</fullName>
    </submittedName>
</protein>
<evidence type="ECO:0000259" key="8">
    <source>
        <dbReference type="PROSITE" id="PS50067"/>
    </source>
</evidence>
<keyword evidence="10" id="KW-1185">Reference proteome</keyword>
<dbReference type="InterPro" id="IPR027417">
    <property type="entry name" value="P-loop_NTPase"/>
</dbReference>
<keyword evidence="3 7" id="KW-0547">Nucleotide-binding</keyword>
<dbReference type="GO" id="GO:0007018">
    <property type="term" value="P:microtubule-based movement"/>
    <property type="evidence" value="ECO:0007669"/>
    <property type="project" value="InterPro"/>
</dbReference>
<dbReference type="PANTHER" id="PTHR47969:SF15">
    <property type="entry name" value="CHROMOSOME-ASSOCIATED KINESIN KIF4A-RELATED"/>
    <property type="match status" value="1"/>
</dbReference>
<organism evidence="9 10">
    <name type="scientific">Stegodyphus mimosarum</name>
    <name type="common">African social velvet spider</name>
    <dbReference type="NCBI Taxonomy" id="407821"/>
    <lineage>
        <taxon>Eukaryota</taxon>
        <taxon>Metazoa</taxon>
        <taxon>Ecdysozoa</taxon>
        <taxon>Arthropoda</taxon>
        <taxon>Chelicerata</taxon>
        <taxon>Arachnida</taxon>
        <taxon>Araneae</taxon>
        <taxon>Araneomorphae</taxon>
        <taxon>Entelegynae</taxon>
        <taxon>Eresoidea</taxon>
        <taxon>Eresidae</taxon>
        <taxon>Stegodyphus</taxon>
    </lineage>
</organism>
<dbReference type="InterPro" id="IPR001752">
    <property type="entry name" value="Kinesin_motor_dom"/>
</dbReference>
<evidence type="ECO:0000256" key="1">
    <source>
        <dbReference type="ARBA" id="ARBA00004245"/>
    </source>
</evidence>
<proteinExistence type="inferred from homology"/>
<dbReference type="Gene3D" id="3.40.850.10">
    <property type="entry name" value="Kinesin motor domain"/>
    <property type="match status" value="1"/>
</dbReference>
<dbReference type="OrthoDB" id="3176171at2759"/>
<dbReference type="OMA" id="RPPLNEK"/>
<dbReference type="InterPro" id="IPR036961">
    <property type="entry name" value="Kinesin_motor_dom_sf"/>
</dbReference>
<dbReference type="AlphaFoldDB" id="A0A087TVP1"/>
<gene>
    <name evidence="9" type="ORF">X975_00561</name>
</gene>
<dbReference type="STRING" id="407821.A0A087TVP1"/>
<evidence type="ECO:0000313" key="9">
    <source>
        <dbReference type="EMBL" id="KFM69180.1"/>
    </source>
</evidence>
<keyword evidence="2" id="KW-0963">Cytoplasm</keyword>
<comment type="similarity">
    <text evidence="7">Belongs to the TRAFAC class myosin-kinesin ATPase superfamily. Kinesin family.</text>
</comment>
<dbReference type="GO" id="GO:0005524">
    <property type="term" value="F:ATP binding"/>
    <property type="evidence" value="ECO:0007669"/>
    <property type="project" value="UniProtKB-UniRule"/>
</dbReference>
<feature type="binding site" evidence="7">
    <location>
        <begin position="79"/>
        <end position="86"/>
    </location>
    <ligand>
        <name>ATP</name>
        <dbReference type="ChEBI" id="CHEBI:30616"/>
    </ligand>
</feature>
<keyword evidence="5" id="KW-0175">Coiled coil</keyword>
<evidence type="ECO:0000256" key="6">
    <source>
        <dbReference type="ARBA" id="ARBA00023212"/>
    </source>
</evidence>
<dbReference type="GO" id="GO:0051231">
    <property type="term" value="P:spindle elongation"/>
    <property type="evidence" value="ECO:0007669"/>
    <property type="project" value="TreeGrafter"/>
</dbReference>
<feature type="non-terminal residue" evidence="9">
    <location>
        <position position="109"/>
    </location>
</feature>
<dbReference type="SMART" id="SM00129">
    <property type="entry name" value="KISc"/>
    <property type="match status" value="1"/>
</dbReference>
<evidence type="ECO:0000256" key="2">
    <source>
        <dbReference type="ARBA" id="ARBA00022490"/>
    </source>
</evidence>
<keyword evidence="7" id="KW-0505">Motor protein</keyword>
<dbReference type="PANTHER" id="PTHR47969">
    <property type="entry name" value="CHROMOSOME-ASSOCIATED KINESIN KIF4A-RELATED"/>
    <property type="match status" value="1"/>
</dbReference>
<evidence type="ECO:0000256" key="7">
    <source>
        <dbReference type="PROSITE-ProRule" id="PRU00283"/>
    </source>
</evidence>
<dbReference type="SUPFAM" id="SSF52540">
    <property type="entry name" value="P-loop containing nucleoside triphosphate hydrolases"/>
    <property type="match status" value="1"/>
</dbReference>
<reference evidence="9 10" key="1">
    <citation type="submission" date="2013-11" db="EMBL/GenBank/DDBJ databases">
        <title>Genome sequencing of Stegodyphus mimosarum.</title>
        <authorList>
            <person name="Bechsgaard J."/>
        </authorList>
    </citation>
    <scope>NUCLEOTIDE SEQUENCE [LARGE SCALE GENOMIC DNA]</scope>
</reference>
<keyword evidence="6" id="KW-0206">Cytoskeleton</keyword>
<dbReference type="InterPro" id="IPR027640">
    <property type="entry name" value="Kinesin-like_fam"/>
</dbReference>
<evidence type="ECO:0000313" key="10">
    <source>
        <dbReference type="Proteomes" id="UP000054359"/>
    </source>
</evidence>
<dbReference type="GO" id="GO:0003777">
    <property type="term" value="F:microtubule motor activity"/>
    <property type="evidence" value="ECO:0007669"/>
    <property type="project" value="InterPro"/>
</dbReference>
<sequence>MADCAVRVAVRARPPLNEKSGISMNFLPEPPSIVIHDRSFTYDYVFTPDKSNQDIYDTAVADKLQYIFEGYNLTILAYGQTGSGKTYTMGTDYASRKTAKFSELGIIPR</sequence>
<accession>A0A087TVP1</accession>